<dbReference type="PRINTS" id="PR00081">
    <property type="entry name" value="GDHRDH"/>
</dbReference>
<dbReference type="SUPFAM" id="SSF51735">
    <property type="entry name" value="NAD(P)-binding Rossmann-fold domains"/>
    <property type="match status" value="1"/>
</dbReference>
<evidence type="ECO:0000313" key="3">
    <source>
        <dbReference type="EMBL" id="MER7182814.1"/>
    </source>
</evidence>
<dbReference type="EMBL" id="JBEPEK010000201">
    <property type="protein sequence ID" value="MER7182814.1"/>
    <property type="molecule type" value="Genomic_DNA"/>
</dbReference>
<dbReference type="CDD" id="cd05233">
    <property type="entry name" value="SDR_c"/>
    <property type="match status" value="1"/>
</dbReference>
<dbReference type="PANTHER" id="PTHR43477">
    <property type="entry name" value="DIHYDROANTICAPSIN 7-DEHYDROGENASE"/>
    <property type="match status" value="1"/>
</dbReference>
<dbReference type="PANTHER" id="PTHR43477:SF1">
    <property type="entry name" value="DIHYDROANTICAPSIN 7-DEHYDROGENASE"/>
    <property type="match status" value="1"/>
</dbReference>
<dbReference type="Proteomes" id="UP001474181">
    <property type="component" value="Unassembled WGS sequence"/>
</dbReference>
<proteinExistence type="inferred from homology"/>
<dbReference type="InterPro" id="IPR036291">
    <property type="entry name" value="NAD(P)-bd_dom_sf"/>
</dbReference>
<dbReference type="Gene3D" id="3.40.50.720">
    <property type="entry name" value="NAD(P)-binding Rossmann-like Domain"/>
    <property type="match status" value="1"/>
</dbReference>
<comment type="caution">
    <text evidence="3">The sequence shown here is derived from an EMBL/GenBank/DDBJ whole genome shotgun (WGS) entry which is preliminary data.</text>
</comment>
<dbReference type="PRINTS" id="PR00080">
    <property type="entry name" value="SDRFAMILY"/>
</dbReference>
<keyword evidence="4" id="KW-1185">Reference proteome</keyword>
<dbReference type="InterPro" id="IPR051122">
    <property type="entry name" value="SDR_DHRS6-like"/>
</dbReference>
<protein>
    <submittedName>
        <fullName evidence="3">SDR family NAD(P)-dependent oxidoreductase</fullName>
    </submittedName>
</protein>
<evidence type="ECO:0000256" key="2">
    <source>
        <dbReference type="ARBA" id="ARBA00023002"/>
    </source>
</evidence>
<name>A0ABV1X1C4_9ACTN</name>
<dbReference type="InterPro" id="IPR002347">
    <property type="entry name" value="SDR_fam"/>
</dbReference>
<keyword evidence="2" id="KW-0560">Oxidoreductase</keyword>
<evidence type="ECO:0000256" key="1">
    <source>
        <dbReference type="ARBA" id="ARBA00006484"/>
    </source>
</evidence>
<organism evidence="3 4">
    <name type="scientific">Streptomyces hyaluromycini</name>
    <dbReference type="NCBI Taxonomy" id="1377993"/>
    <lineage>
        <taxon>Bacteria</taxon>
        <taxon>Bacillati</taxon>
        <taxon>Actinomycetota</taxon>
        <taxon>Actinomycetes</taxon>
        <taxon>Kitasatosporales</taxon>
        <taxon>Streptomycetaceae</taxon>
        <taxon>Streptomyces</taxon>
    </lineage>
</organism>
<dbReference type="Pfam" id="PF13561">
    <property type="entry name" value="adh_short_C2"/>
    <property type="match status" value="1"/>
</dbReference>
<gene>
    <name evidence="3" type="ORF">ABT404_25635</name>
</gene>
<reference evidence="3 4" key="1">
    <citation type="submission" date="2024-06" db="EMBL/GenBank/DDBJ databases">
        <title>The Natural Products Discovery Center: Release of the First 8490 Sequenced Strains for Exploring Actinobacteria Biosynthetic Diversity.</title>
        <authorList>
            <person name="Kalkreuter E."/>
            <person name="Kautsar S.A."/>
            <person name="Yang D."/>
            <person name="Bader C.D."/>
            <person name="Teijaro C.N."/>
            <person name="Fluegel L."/>
            <person name="Davis C.M."/>
            <person name="Simpson J.R."/>
            <person name="Lauterbach L."/>
            <person name="Steele A.D."/>
            <person name="Gui C."/>
            <person name="Meng S."/>
            <person name="Li G."/>
            <person name="Viehrig K."/>
            <person name="Ye F."/>
            <person name="Su P."/>
            <person name="Kiefer A.F."/>
            <person name="Nichols A."/>
            <person name="Cepeda A.J."/>
            <person name="Yan W."/>
            <person name="Fan B."/>
            <person name="Jiang Y."/>
            <person name="Adhikari A."/>
            <person name="Zheng C.-J."/>
            <person name="Schuster L."/>
            <person name="Cowan T.M."/>
            <person name="Smanski M.J."/>
            <person name="Chevrette M.G."/>
            <person name="De Carvalho L.P.S."/>
            <person name="Shen B."/>
        </authorList>
    </citation>
    <scope>NUCLEOTIDE SEQUENCE [LARGE SCALE GENOMIC DNA]</scope>
    <source>
        <strain evidence="3 4">NPDC000234</strain>
    </source>
</reference>
<comment type="similarity">
    <text evidence="1">Belongs to the short-chain dehydrogenases/reductases (SDR) family.</text>
</comment>
<accession>A0ABV1X1C4</accession>
<dbReference type="RefSeq" id="WP_350783839.1">
    <property type="nucleotide sequence ID" value="NZ_JBEPEK010000201.1"/>
</dbReference>
<evidence type="ECO:0000313" key="4">
    <source>
        <dbReference type="Proteomes" id="UP001474181"/>
    </source>
</evidence>
<sequence length="259" mass="26501">MGTTVSAGSRLAGKRVLITGTGGGQGAAAQELFAQEGARIVGCDVVLGAAESTAHKLAEQGHDVHGHTVDLADPGSARAWVEDAAASLGGIDVLYNNAAGFAFAPFADFTVELWRHVMRVELDIVFHTTHPAWPHLRQSGGTIINTASISGLQGIGGLGQAAHSAAKGGVIALTRTLAAEGAPDGIRANAISPGFVASPATDAAVDDNGRQYMLDMHLIQRPGTGPDIAALALYLASDESSWVTGQNISVDGGWTAGYR</sequence>